<organism evidence="2">
    <name type="scientific">Oryza brachyantha</name>
    <name type="common">malo sina</name>
    <dbReference type="NCBI Taxonomy" id="4533"/>
    <lineage>
        <taxon>Eukaryota</taxon>
        <taxon>Viridiplantae</taxon>
        <taxon>Streptophyta</taxon>
        <taxon>Embryophyta</taxon>
        <taxon>Tracheophyta</taxon>
        <taxon>Spermatophyta</taxon>
        <taxon>Magnoliopsida</taxon>
        <taxon>Liliopsida</taxon>
        <taxon>Poales</taxon>
        <taxon>Poaceae</taxon>
        <taxon>BOP clade</taxon>
        <taxon>Oryzoideae</taxon>
        <taxon>Oryzeae</taxon>
        <taxon>Oryzinae</taxon>
        <taxon>Oryza</taxon>
    </lineage>
</organism>
<dbReference type="Gramene" id="OB01G21790.1">
    <property type="protein sequence ID" value="OB01G21790.1"/>
    <property type="gene ID" value="OB01G21790"/>
</dbReference>
<dbReference type="EnsemblPlants" id="OB01G21790.1">
    <property type="protein sequence ID" value="OB01G21790.1"/>
    <property type="gene ID" value="OB01G21790"/>
</dbReference>
<evidence type="ECO:0000256" key="1">
    <source>
        <dbReference type="SAM" id="MobiDB-lite"/>
    </source>
</evidence>
<sequence>MGFADSANRVDDPRNVTEAGEQKADPELLLHETEVTHLASDDDADGERREEDGEEDVAAVGPDVMFVVVVVVVVMVV</sequence>
<name>J3KYX3_ORYBR</name>
<reference evidence="2" key="1">
    <citation type="journal article" date="2013" name="Nat. Commun.">
        <title>Whole-genome sequencing of Oryza brachyantha reveals mechanisms underlying Oryza genome evolution.</title>
        <authorList>
            <person name="Chen J."/>
            <person name="Huang Q."/>
            <person name="Gao D."/>
            <person name="Wang J."/>
            <person name="Lang Y."/>
            <person name="Liu T."/>
            <person name="Li B."/>
            <person name="Bai Z."/>
            <person name="Luis Goicoechea J."/>
            <person name="Liang C."/>
            <person name="Chen C."/>
            <person name="Zhang W."/>
            <person name="Sun S."/>
            <person name="Liao Y."/>
            <person name="Zhang X."/>
            <person name="Yang L."/>
            <person name="Song C."/>
            <person name="Wang M."/>
            <person name="Shi J."/>
            <person name="Liu G."/>
            <person name="Liu J."/>
            <person name="Zhou H."/>
            <person name="Zhou W."/>
            <person name="Yu Q."/>
            <person name="An N."/>
            <person name="Chen Y."/>
            <person name="Cai Q."/>
            <person name="Wang B."/>
            <person name="Liu B."/>
            <person name="Min J."/>
            <person name="Huang Y."/>
            <person name="Wu H."/>
            <person name="Li Z."/>
            <person name="Zhang Y."/>
            <person name="Yin Y."/>
            <person name="Song W."/>
            <person name="Jiang J."/>
            <person name="Jackson S.A."/>
            <person name="Wing R.A."/>
            <person name="Wang J."/>
            <person name="Chen M."/>
        </authorList>
    </citation>
    <scope>NUCLEOTIDE SEQUENCE [LARGE SCALE GENOMIC DNA]</scope>
    <source>
        <strain evidence="2">cv. IRGC 101232</strain>
    </source>
</reference>
<proteinExistence type="predicted"/>
<feature type="compositionally biased region" description="Basic and acidic residues" evidence="1">
    <location>
        <begin position="8"/>
        <end position="35"/>
    </location>
</feature>
<accession>J3KYX3</accession>
<evidence type="ECO:0000313" key="2">
    <source>
        <dbReference type="EnsemblPlants" id="OB01G21790.1"/>
    </source>
</evidence>
<dbReference type="HOGENOM" id="CLU_2645311_0_0_1"/>
<evidence type="ECO:0000313" key="3">
    <source>
        <dbReference type="Proteomes" id="UP000006038"/>
    </source>
</evidence>
<keyword evidence="3" id="KW-1185">Reference proteome</keyword>
<feature type="region of interest" description="Disordered" evidence="1">
    <location>
        <begin position="1"/>
        <end position="56"/>
    </location>
</feature>
<dbReference type="Proteomes" id="UP000006038">
    <property type="component" value="Chromosome 1"/>
</dbReference>
<reference evidence="2" key="2">
    <citation type="submission" date="2013-04" db="UniProtKB">
        <authorList>
            <consortium name="EnsemblPlants"/>
        </authorList>
    </citation>
    <scope>IDENTIFICATION</scope>
</reference>
<protein>
    <submittedName>
        <fullName evidence="2">Uncharacterized protein</fullName>
    </submittedName>
</protein>
<dbReference type="AlphaFoldDB" id="J3KYX3"/>